<evidence type="ECO:0000313" key="3">
    <source>
        <dbReference type="Proteomes" id="UP000005237"/>
    </source>
</evidence>
<dbReference type="AlphaFoldDB" id="A0A8R1EU37"/>
<keyword evidence="1" id="KW-0812">Transmembrane</keyword>
<feature type="transmembrane region" description="Helical" evidence="1">
    <location>
        <begin position="43"/>
        <end position="65"/>
    </location>
</feature>
<evidence type="ECO:0000256" key="1">
    <source>
        <dbReference type="SAM" id="Phobius"/>
    </source>
</evidence>
<keyword evidence="3" id="KW-1185">Reference proteome</keyword>
<keyword evidence="1" id="KW-1133">Transmembrane helix</keyword>
<name>A0A8R1EU37_CAEJA</name>
<protein>
    <submittedName>
        <fullName evidence="2">Uncharacterized protein</fullName>
    </submittedName>
</protein>
<keyword evidence="1" id="KW-0472">Membrane</keyword>
<dbReference type="Proteomes" id="UP000005237">
    <property type="component" value="Unassembled WGS sequence"/>
</dbReference>
<dbReference type="EnsemblMetazoa" id="CJA40400.1">
    <property type="protein sequence ID" value="CJA40400.1"/>
    <property type="gene ID" value="WBGene00216248"/>
</dbReference>
<accession>A0A8R1EU37</accession>
<proteinExistence type="predicted"/>
<sequence>MTIFTTFASPYFWRNILRIPFAGFLALRAILVPLYIYDSSWPVALLCSAFHLVYVAINVANRFYLVHGAASIIITQMGWHSGGI</sequence>
<feature type="transmembrane region" description="Helical" evidence="1">
    <location>
        <begin position="16"/>
        <end position="37"/>
    </location>
</feature>
<organism evidence="2 3">
    <name type="scientific">Caenorhabditis japonica</name>
    <dbReference type="NCBI Taxonomy" id="281687"/>
    <lineage>
        <taxon>Eukaryota</taxon>
        <taxon>Metazoa</taxon>
        <taxon>Ecdysozoa</taxon>
        <taxon>Nematoda</taxon>
        <taxon>Chromadorea</taxon>
        <taxon>Rhabditida</taxon>
        <taxon>Rhabditina</taxon>
        <taxon>Rhabditomorpha</taxon>
        <taxon>Rhabditoidea</taxon>
        <taxon>Rhabditidae</taxon>
        <taxon>Peloderinae</taxon>
        <taxon>Caenorhabditis</taxon>
    </lineage>
</organism>
<evidence type="ECO:0000313" key="2">
    <source>
        <dbReference type="EnsemblMetazoa" id="CJA40400.1"/>
    </source>
</evidence>
<reference evidence="2" key="2">
    <citation type="submission" date="2022-06" db="UniProtKB">
        <authorList>
            <consortium name="EnsemblMetazoa"/>
        </authorList>
    </citation>
    <scope>IDENTIFICATION</scope>
    <source>
        <strain evidence="2">DF5081</strain>
    </source>
</reference>
<reference evidence="3" key="1">
    <citation type="submission" date="2010-08" db="EMBL/GenBank/DDBJ databases">
        <authorList>
            <consortium name="Caenorhabditis japonica Sequencing Consortium"/>
            <person name="Wilson R.K."/>
        </authorList>
    </citation>
    <scope>NUCLEOTIDE SEQUENCE [LARGE SCALE GENOMIC DNA]</scope>
    <source>
        <strain evidence="3">DF5081</strain>
    </source>
</reference>